<evidence type="ECO:0000313" key="2">
    <source>
        <dbReference type="EMBL" id="PWR17870.1"/>
    </source>
</evidence>
<evidence type="ECO:0000313" key="3">
    <source>
        <dbReference type="Proteomes" id="UP000246077"/>
    </source>
</evidence>
<name>A0A317DV71_9PROT</name>
<accession>A0A317DV71</accession>
<evidence type="ECO:0000259" key="1">
    <source>
        <dbReference type="PROSITE" id="PS50983"/>
    </source>
</evidence>
<gene>
    <name evidence="2" type="ORF">DKG75_22060</name>
</gene>
<dbReference type="PROSITE" id="PS50983">
    <property type="entry name" value="FE_B12_PBP"/>
    <property type="match status" value="1"/>
</dbReference>
<dbReference type="InterPro" id="IPR006311">
    <property type="entry name" value="TAT_signal"/>
</dbReference>
<comment type="caution">
    <text evidence="2">The sequence shown here is derived from an EMBL/GenBank/DDBJ whole genome shotgun (WGS) entry which is preliminary data.</text>
</comment>
<keyword evidence="3" id="KW-1185">Reference proteome</keyword>
<dbReference type="Gene3D" id="3.40.50.1980">
    <property type="entry name" value="Nitrogenase molybdenum iron protein domain"/>
    <property type="match status" value="2"/>
</dbReference>
<dbReference type="PANTHER" id="PTHR30535">
    <property type="entry name" value="VITAMIN B12-BINDING PROTEIN"/>
    <property type="match status" value="1"/>
</dbReference>
<dbReference type="PROSITE" id="PS51318">
    <property type="entry name" value="TAT"/>
    <property type="match status" value="1"/>
</dbReference>
<dbReference type="AlphaFoldDB" id="A0A317DV71"/>
<dbReference type="InterPro" id="IPR002491">
    <property type="entry name" value="ABC_transptr_periplasmic_BD"/>
</dbReference>
<dbReference type="SUPFAM" id="SSF53807">
    <property type="entry name" value="Helical backbone' metal receptor"/>
    <property type="match status" value="1"/>
</dbReference>
<dbReference type="Proteomes" id="UP000246077">
    <property type="component" value="Unassembled WGS sequence"/>
</dbReference>
<reference evidence="3" key="1">
    <citation type="submission" date="2018-05" db="EMBL/GenBank/DDBJ databases">
        <title>Zavarzinia sp. HR-AS.</title>
        <authorList>
            <person name="Lee Y."/>
            <person name="Jeon C.O."/>
        </authorList>
    </citation>
    <scope>NUCLEOTIDE SEQUENCE [LARGE SCALE GENOMIC DNA]</scope>
    <source>
        <strain evidence="3">DSM 1231</strain>
    </source>
</reference>
<dbReference type="EMBL" id="QGLF01000008">
    <property type="protein sequence ID" value="PWR17870.1"/>
    <property type="molecule type" value="Genomic_DNA"/>
</dbReference>
<organism evidence="2 3">
    <name type="scientific">Zavarzinia compransoris</name>
    <dbReference type="NCBI Taxonomy" id="1264899"/>
    <lineage>
        <taxon>Bacteria</taxon>
        <taxon>Pseudomonadati</taxon>
        <taxon>Pseudomonadota</taxon>
        <taxon>Alphaproteobacteria</taxon>
        <taxon>Rhodospirillales</taxon>
        <taxon>Zavarziniaceae</taxon>
        <taxon>Zavarzinia</taxon>
    </lineage>
</organism>
<dbReference type="PANTHER" id="PTHR30535:SF34">
    <property type="entry name" value="MOLYBDATE-BINDING PROTEIN MOLA"/>
    <property type="match status" value="1"/>
</dbReference>
<sequence length="381" mass="40759">MKEETILIRAPITLDRRRALAAGGGLFLALMGAGPARAALDFTDIRGRPIHLDGPARALMIDDSRYLVALSMISPEPIARVAAWPRDLNRLGATNFKRFQARFPAIDGLARVPSSSESFEAEPVLAAMPDVAIFTLNTGPSDAQVALLEAAGIKVVFLDFFTAPFRHQAPSFEILGRLIGREDQAAAFNKFRQQRLDRIAARLAGATGTPPKVFVEVHAGISPECCNSPGKGNVSDYIAFVGGHNIGADVLATTVGRLNLEYVIEAAPDIYVATGGSHLEKAGGLVIGAGYDRERVLSAFRKMAGRPGIAQLGAVTGGRAHGLAHELLNSPLDILAVESLARWIRPDLFADLDPAATMAEINRDFLAIPLDGTYWIDLPPI</sequence>
<proteinExistence type="predicted"/>
<dbReference type="InterPro" id="IPR050902">
    <property type="entry name" value="ABC_Transporter_SBP"/>
</dbReference>
<dbReference type="OrthoDB" id="9775594at2"/>
<protein>
    <submittedName>
        <fullName evidence="2">ABC transporter substrate-binding protein</fullName>
    </submittedName>
</protein>
<feature type="domain" description="Fe/B12 periplasmic-binding" evidence="1">
    <location>
        <begin position="66"/>
        <end position="352"/>
    </location>
</feature>